<reference evidence="5" key="2">
    <citation type="submission" date="2020-09" db="EMBL/GenBank/DDBJ databases">
        <authorList>
            <person name="Sun Q."/>
            <person name="Kim S."/>
        </authorList>
    </citation>
    <scope>NUCLEOTIDE SEQUENCE</scope>
    <source>
        <strain evidence="5">KCTC 23224</strain>
    </source>
</reference>
<dbReference type="AlphaFoldDB" id="A0A8J3CZC7"/>
<reference evidence="5" key="1">
    <citation type="journal article" date="2014" name="Int. J. Syst. Evol. Microbiol.">
        <title>Complete genome sequence of Corynebacterium casei LMG S-19264T (=DSM 44701T), isolated from a smear-ripened cheese.</title>
        <authorList>
            <consortium name="US DOE Joint Genome Institute (JGI-PGF)"/>
            <person name="Walter F."/>
            <person name="Albersmeier A."/>
            <person name="Kalinowski J."/>
            <person name="Ruckert C."/>
        </authorList>
    </citation>
    <scope>NUCLEOTIDE SEQUENCE</scope>
    <source>
        <strain evidence="5">KCTC 23224</strain>
    </source>
</reference>
<evidence type="ECO:0000313" key="5">
    <source>
        <dbReference type="EMBL" id="GHB48564.1"/>
    </source>
</evidence>
<feature type="chain" id="PRO_5035301484" description="TonB dependent receptor" evidence="4">
    <location>
        <begin position="27"/>
        <end position="556"/>
    </location>
</feature>
<comment type="caution">
    <text evidence="5">The sequence shown here is derived from an EMBL/GenBank/DDBJ whole genome shotgun (WGS) entry which is preliminary data.</text>
</comment>
<name>A0A8J3CZC7_9BACT</name>
<dbReference type="GO" id="GO:0009279">
    <property type="term" value="C:cell outer membrane"/>
    <property type="evidence" value="ECO:0007669"/>
    <property type="project" value="UniProtKB-SubCell"/>
</dbReference>
<dbReference type="Proteomes" id="UP000642809">
    <property type="component" value="Unassembled WGS sequence"/>
</dbReference>
<protein>
    <recommendedName>
        <fullName evidence="7">TonB dependent receptor</fullName>
    </recommendedName>
</protein>
<keyword evidence="2" id="KW-0472">Membrane</keyword>
<proteinExistence type="predicted"/>
<dbReference type="Gene3D" id="2.40.170.20">
    <property type="entry name" value="TonB-dependent receptor, beta-barrel domain"/>
    <property type="match status" value="1"/>
</dbReference>
<evidence type="ECO:0000256" key="4">
    <source>
        <dbReference type="SAM" id="SignalP"/>
    </source>
</evidence>
<keyword evidence="4" id="KW-0732">Signal</keyword>
<dbReference type="SUPFAM" id="SSF56935">
    <property type="entry name" value="Porins"/>
    <property type="match status" value="1"/>
</dbReference>
<accession>A0A8J3CZC7</accession>
<evidence type="ECO:0000256" key="1">
    <source>
        <dbReference type="ARBA" id="ARBA00004442"/>
    </source>
</evidence>
<organism evidence="5 6">
    <name type="scientific">Mongoliitalea lutea</name>
    <dbReference type="NCBI Taxonomy" id="849756"/>
    <lineage>
        <taxon>Bacteria</taxon>
        <taxon>Pseudomonadati</taxon>
        <taxon>Bacteroidota</taxon>
        <taxon>Cytophagia</taxon>
        <taxon>Cytophagales</taxon>
        <taxon>Cyclobacteriaceae</taxon>
        <taxon>Mongoliitalea</taxon>
    </lineage>
</organism>
<evidence type="ECO:0000256" key="3">
    <source>
        <dbReference type="ARBA" id="ARBA00023237"/>
    </source>
</evidence>
<evidence type="ECO:0000313" key="6">
    <source>
        <dbReference type="Proteomes" id="UP000642809"/>
    </source>
</evidence>
<keyword evidence="6" id="KW-1185">Reference proteome</keyword>
<dbReference type="EMBL" id="BMYF01000022">
    <property type="protein sequence ID" value="GHB48564.1"/>
    <property type="molecule type" value="Genomic_DNA"/>
</dbReference>
<evidence type="ECO:0008006" key="7">
    <source>
        <dbReference type="Google" id="ProtNLM"/>
    </source>
</evidence>
<keyword evidence="3" id="KW-0998">Cell outer membrane</keyword>
<sequence length="556" mass="63552">MKTASIIRLAAFAFLGGLMLSQSATAQQTGEVKDQEFIIRKDRVLTLPPKSRRFEKLPTLPTPSSSNSFTYEPKSYAIQTQASEITATAAQKQFPKKREELFPGFARVGLGNYSSPILEGRYNLWEDGDYNAGAHFKHEGFYTGPVAGRNSAEHFTNFKADGNLYKDFFQLYGGLKYDRHQFNFFGYDPENPLLADYIPNQNTLQTFQIHAGIADLEKLEGVNYDARIGIRGFNDQFRASENEVLMAIHTDYWLNEKMFSSIDLDLSLTTPRDEFYQDINRNYFGIRPSFEYRDAQLEVKVGANIIVENDITLNKRSDFHVYPDVFAAYQIQDEIGAFVNFAGDVHRKTYLDFVNENPFLGPSNALLNTIQRYKVSAGAKGTLLDNLTYEAGFSFGRFRNMHFFNPSASDSLRFEILFDGETQVLNYFARAGFKYENWYFGSFGVDYFQYTTSELQGAFHRPSVEVKWNNNFRPTEDWLIQMNVMAMGGIQVFEVGTDNITTLPTILDLQLKADYKINDRISVFAVGNNLLNRRNQRFINYPVRGIQGILGATIKF</sequence>
<evidence type="ECO:0000256" key="2">
    <source>
        <dbReference type="ARBA" id="ARBA00023136"/>
    </source>
</evidence>
<feature type="signal peptide" evidence="4">
    <location>
        <begin position="1"/>
        <end position="26"/>
    </location>
</feature>
<comment type="subcellular location">
    <subcellularLocation>
        <location evidence="1">Cell outer membrane</location>
    </subcellularLocation>
</comment>
<dbReference type="RefSeq" id="WP_189584956.1">
    <property type="nucleotide sequence ID" value="NZ_BMYF01000022.1"/>
</dbReference>
<gene>
    <name evidence="5" type="ORF">GCM10008106_31740</name>
</gene>
<dbReference type="InterPro" id="IPR036942">
    <property type="entry name" value="Beta-barrel_TonB_sf"/>
</dbReference>